<accession>A0A370HRK5</accession>
<reference evidence="9 10" key="1">
    <citation type="submission" date="2018-07" db="EMBL/GenBank/DDBJ databases">
        <title>Genomic Encyclopedia of Type Strains, Phase IV (KMG-IV): sequencing the most valuable type-strain genomes for metagenomic binning, comparative biology and taxonomic classification.</title>
        <authorList>
            <person name="Goeker M."/>
        </authorList>
    </citation>
    <scope>NUCLEOTIDE SEQUENCE [LARGE SCALE GENOMIC DNA]</scope>
    <source>
        <strain evidence="9 10">DSM 14364</strain>
    </source>
</reference>
<dbReference type="SUPFAM" id="SSF52540">
    <property type="entry name" value="P-loop containing nucleoside triphosphate hydrolases"/>
    <property type="match status" value="1"/>
</dbReference>
<evidence type="ECO:0000313" key="10">
    <source>
        <dbReference type="Proteomes" id="UP000254925"/>
    </source>
</evidence>
<evidence type="ECO:0000259" key="8">
    <source>
        <dbReference type="PROSITE" id="PS50893"/>
    </source>
</evidence>
<dbReference type="InterPro" id="IPR050388">
    <property type="entry name" value="ABC_Ni/Peptide_Import"/>
</dbReference>
<dbReference type="Pfam" id="PF00005">
    <property type="entry name" value="ABC_tran"/>
    <property type="match status" value="1"/>
</dbReference>
<comment type="similarity">
    <text evidence="2">Belongs to the ABC transporter superfamily.</text>
</comment>
<dbReference type="Proteomes" id="UP000254925">
    <property type="component" value="Unassembled WGS sequence"/>
</dbReference>
<evidence type="ECO:0000256" key="1">
    <source>
        <dbReference type="ARBA" id="ARBA00004417"/>
    </source>
</evidence>
<dbReference type="PROSITE" id="PS00211">
    <property type="entry name" value="ABC_TRANSPORTER_1"/>
    <property type="match status" value="1"/>
</dbReference>
<evidence type="ECO:0000313" key="9">
    <source>
        <dbReference type="EMBL" id="RDI61182.1"/>
    </source>
</evidence>
<dbReference type="InterPro" id="IPR003439">
    <property type="entry name" value="ABC_transporter-like_ATP-bd"/>
</dbReference>
<dbReference type="Pfam" id="PF08352">
    <property type="entry name" value="oligo_HPY"/>
    <property type="match status" value="1"/>
</dbReference>
<evidence type="ECO:0000256" key="3">
    <source>
        <dbReference type="ARBA" id="ARBA00022448"/>
    </source>
</evidence>
<evidence type="ECO:0000256" key="7">
    <source>
        <dbReference type="ARBA" id="ARBA00023136"/>
    </source>
</evidence>
<dbReference type="GO" id="GO:0016887">
    <property type="term" value="F:ATP hydrolysis activity"/>
    <property type="evidence" value="ECO:0007669"/>
    <property type="project" value="InterPro"/>
</dbReference>
<dbReference type="InterPro" id="IPR013563">
    <property type="entry name" value="Oligopep_ABC_C"/>
</dbReference>
<dbReference type="InterPro" id="IPR003593">
    <property type="entry name" value="AAA+_ATPase"/>
</dbReference>
<keyword evidence="5" id="KW-0547">Nucleotide-binding</keyword>
<dbReference type="GO" id="GO:0005524">
    <property type="term" value="F:ATP binding"/>
    <property type="evidence" value="ECO:0007669"/>
    <property type="project" value="UniProtKB-KW"/>
</dbReference>
<keyword evidence="10" id="KW-1185">Reference proteome</keyword>
<dbReference type="InterPro" id="IPR027417">
    <property type="entry name" value="P-loop_NTPase"/>
</dbReference>
<name>A0A370HRK5_9HYPH</name>
<keyword evidence="6 9" id="KW-0067">ATP-binding</keyword>
<dbReference type="EMBL" id="QQBB01000002">
    <property type="protein sequence ID" value="RDI61182.1"/>
    <property type="molecule type" value="Genomic_DNA"/>
</dbReference>
<dbReference type="PANTHER" id="PTHR43297">
    <property type="entry name" value="OLIGOPEPTIDE TRANSPORT ATP-BINDING PROTEIN APPD"/>
    <property type="match status" value="1"/>
</dbReference>
<dbReference type="SMART" id="SM00382">
    <property type="entry name" value="AAA"/>
    <property type="match status" value="1"/>
</dbReference>
<comment type="subcellular location">
    <subcellularLocation>
        <location evidence="1">Cell inner membrane</location>
        <topology evidence="1">Peripheral membrane protein</topology>
    </subcellularLocation>
</comment>
<organism evidence="9 10">
    <name type="scientific">Microvirga subterranea</name>
    <dbReference type="NCBI Taxonomy" id="186651"/>
    <lineage>
        <taxon>Bacteria</taxon>
        <taxon>Pseudomonadati</taxon>
        <taxon>Pseudomonadota</taxon>
        <taxon>Alphaproteobacteria</taxon>
        <taxon>Hyphomicrobiales</taxon>
        <taxon>Methylobacteriaceae</taxon>
        <taxon>Microvirga</taxon>
    </lineage>
</organism>
<protein>
    <submittedName>
        <fullName evidence="9">Oligopeptide/dipeptide ABC transporter ATP-binding protein</fullName>
    </submittedName>
</protein>
<gene>
    <name evidence="9" type="ORF">DES45_102577</name>
</gene>
<evidence type="ECO:0000256" key="5">
    <source>
        <dbReference type="ARBA" id="ARBA00022741"/>
    </source>
</evidence>
<dbReference type="GO" id="GO:0055085">
    <property type="term" value="P:transmembrane transport"/>
    <property type="evidence" value="ECO:0007669"/>
    <property type="project" value="UniProtKB-ARBA"/>
</dbReference>
<dbReference type="GO" id="GO:0005886">
    <property type="term" value="C:plasma membrane"/>
    <property type="evidence" value="ECO:0007669"/>
    <property type="project" value="UniProtKB-SubCell"/>
</dbReference>
<dbReference type="RefSeq" id="WP_210272206.1">
    <property type="nucleotide sequence ID" value="NZ_QQBB01000002.1"/>
</dbReference>
<keyword evidence="4" id="KW-1003">Cell membrane</keyword>
<keyword evidence="3" id="KW-0813">Transport</keyword>
<dbReference type="CDD" id="cd03257">
    <property type="entry name" value="ABC_NikE_OppD_transporters"/>
    <property type="match status" value="1"/>
</dbReference>
<proteinExistence type="inferred from homology"/>
<evidence type="ECO:0000256" key="4">
    <source>
        <dbReference type="ARBA" id="ARBA00022475"/>
    </source>
</evidence>
<dbReference type="Gene3D" id="3.40.50.300">
    <property type="entry name" value="P-loop containing nucleotide triphosphate hydrolases"/>
    <property type="match status" value="1"/>
</dbReference>
<keyword evidence="7" id="KW-0472">Membrane</keyword>
<dbReference type="InterPro" id="IPR017871">
    <property type="entry name" value="ABC_transporter-like_CS"/>
</dbReference>
<evidence type="ECO:0000256" key="6">
    <source>
        <dbReference type="ARBA" id="ARBA00022840"/>
    </source>
</evidence>
<dbReference type="PROSITE" id="PS50893">
    <property type="entry name" value="ABC_TRANSPORTER_2"/>
    <property type="match status" value="1"/>
</dbReference>
<dbReference type="PANTHER" id="PTHR43297:SF2">
    <property type="entry name" value="DIPEPTIDE TRANSPORT ATP-BINDING PROTEIN DPPD"/>
    <property type="match status" value="1"/>
</dbReference>
<comment type="caution">
    <text evidence="9">The sequence shown here is derived from an EMBL/GenBank/DDBJ whole genome shotgun (WGS) entry which is preliminary data.</text>
</comment>
<feature type="domain" description="ABC transporter" evidence="8">
    <location>
        <begin position="30"/>
        <end position="279"/>
    </location>
</feature>
<dbReference type="FunFam" id="3.40.50.300:FF:000016">
    <property type="entry name" value="Oligopeptide ABC transporter ATP-binding component"/>
    <property type="match status" value="1"/>
</dbReference>
<evidence type="ECO:0000256" key="2">
    <source>
        <dbReference type="ARBA" id="ARBA00005417"/>
    </source>
</evidence>
<dbReference type="AlphaFoldDB" id="A0A370HRK5"/>
<dbReference type="GO" id="GO:0015833">
    <property type="term" value="P:peptide transport"/>
    <property type="evidence" value="ECO:0007669"/>
    <property type="project" value="InterPro"/>
</dbReference>
<dbReference type="NCBIfam" id="TIGR01727">
    <property type="entry name" value="oligo_HPY"/>
    <property type="match status" value="1"/>
</dbReference>
<sequence length="352" mass="38123">MAHEATLPHLREVKGSGRAISSEEQALLTVQGLSVRFDGAPKDVNIVDDVSFSVARGKTLCLVGESGCGKSVTSLALMGLLPTPPARIVAGRALFDGQDLLTLSERERADIRGDRMAMIFQEPMTSLNPAFTIGDQIAEGIVRHRGISKAAAMERALDMLEKVRIPAPEKRLRAYPHEMSGGMRQRVMIAMALANDPQLLIADEPTTALDVTIQAQILTLIRRLQEETGTAMILITHDLGVVAEVADEVAVMYAGRVVETGPVEAIFEDPQHPYTIGLMGSVPSLGRRQGRLATIRGTVPPAELMPKGCRFTTRCPFADSRCANDPPPLAEIRPGHKARCWYAPLEEHRGAA</sequence>